<keyword evidence="5 10" id="KW-0418">Kinase</keyword>
<comment type="cofactor">
    <cofactor evidence="1">
        <name>Mg(2+)</name>
        <dbReference type="ChEBI" id="CHEBI:18420"/>
    </cofactor>
</comment>
<organism evidence="10 12">
    <name type="scientific">Fusicatenibacter saccharivorans</name>
    <dbReference type="NCBI Taxonomy" id="1150298"/>
    <lineage>
        <taxon>Bacteria</taxon>
        <taxon>Bacillati</taxon>
        <taxon>Bacillota</taxon>
        <taxon>Clostridia</taxon>
        <taxon>Lachnospirales</taxon>
        <taxon>Lachnospiraceae</taxon>
        <taxon>Fusicatenibacter</taxon>
    </lineage>
</organism>
<dbReference type="Gene3D" id="3.40.50.10330">
    <property type="entry name" value="Probable inorganic polyphosphate/atp-NAD kinase, domain 1"/>
    <property type="match status" value="1"/>
</dbReference>
<keyword evidence="8" id="KW-1208">Phospholipid metabolism</keyword>
<reference evidence="11 13" key="2">
    <citation type="journal article" date="2020" name="Cell Host Microbe">
        <title>Functional and Genomic Variation between Human-Derived Isolates of Lachnospiraceae Reveals Inter- and Intra-Species Diversity.</title>
        <authorList>
            <person name="Sorbara M.T."/>
            <person name="Littmann E.R."/>
            <person name="Fontana E."/>
            <person name="Moody T.U."/>
            <person name="Kohout C.E."/>
            <person name="Gjonbalaj M."/>
            <person name="Eaton V."/>
            <person name="Seok R."/>
            <person name="Leiner I.M."/>
            <person name="Pamer E.G."/>
        </authorList>
    </citation>
    <scope>NUCLEOTIDE SEQUENCE [LARGE SCALE GENOMIC DNA]</scope>
    <source>
        <strain evidence="11 13">MSK.14.54</strain>
    </source>
</reference>
<keyword evidence="7" id="KW-0444">Lipid biosynthesis</keyword>
<dbReference type="GO" id="GO:0016301">
    <property type="term" value="F:kinase activity"/>
    <property type="evidence" value="ECO:0007669"/>
    <property type="project" value="UniProtKB-KW"/>
</dbReference>
<reference evidence="10 12" key="1">
    <citation type="submission" date="2015-09" db="EMBL/GenBank/DDBJ databases">
        <authorList>
            <consortium name="Pathogen Informatics"/>
        </authorList>
    </citation>
    <scope>NUCLEOTIDE SEQUENCE [LARGE SCALE GENOMIC DNA]</scope>
    <source>
        <strain evidence="10 12">2789STDY5608849</strain>
    </source>
</reference>
<evidence type="ECO:0000256" key="2">
    <source>
        <dbReference type="ARBA" id="ARBA00005983"/>
    </source>
</evidence>
<dbReference type="PROSITE" id="PS50146">
    <property type="entry name" value="DAGK"/>
    <property type="match status" value="1"/>
</dbReference>
<dbReference type="InterPro" id="IPR045540">
    <property type="entry name" value="YegS/DAGK_C"/>
</dbReference>
<evidence type="ECO:0000313" key="12">
    <source>
        <dbReference type="Proteomes" id="UP000095706"/>
    </source>
</evidence>
<evidence type="ECO:0000256" key="8">
    <source>
        <dbReference type="ARBA" id="ARBA00023264"/>
    </source>
</evidence>
<keyword evidence="6" id="KW-0067">ATP-binding</keyword>
<evidence type="ECO:0000313" key="10">
    <source>
        <dbReference type="EMBL" id="CUO85206.1"/>
    </source>
</evidence>
<accession>A0A174IG80</accession>
<dbReference type="EMBL" id="CYYV01000017">
    <property type="protein sequence ID" value="CUO85206.1"/>
    <property type="molecule type" value="Genomic_DNA"/>
</dbReference>
<dbReference type="PANTHER" id="PTHR12358:SF54">
    <property type="entry name" value="SPHINGOSINE KINASE RELATED PROTEIN"/>
    <property type="match status" value="1"/>
</dbReference>
<dbReference type="EMBL" id="JAAITQ010000033">
    <property type="protein sequence ID" value="NSE17474.1"/>
    <property type="molecule type" value="Genomic_DNA"/>
</dbReference>
<evidence type="ECO:0000256" key="3">
    <source>
        <dbReference type="ARBA" id="ARBA00022679"/>
    </source>
</evidence>
<dbReference type="InterPro" id="IPR017438">
    <property type="entry name" value="ATP-NAD_kinase_N"/>
</dbReference>
<dbReference type="Gene3D" id="2.60.200.40">
    <property type="match status" value="1"/>
</dbReference>
<evidence type="ECO:0000256" key="7">
    <source>
        <dbReference type="ARBA" id="ARBA00023209"/>
    </source>
</evidence>
<dbReference type="SUPFAM" id="SSF111331">
    <property type="entry name" value="NAD kinase/diacylglycerol kinase-like"/>
    <property type="match status" value="1"/>
</dbReference>
<keyword evidence="13" id="KW-1185">Reference proteome</keyword>
<keyword evidence="4" id="KW-0547">Nucleotide-binding</keyword>
<dbReference type="InterPro" id="IPR001206">
    <property type="entry name" value="Diacylglycerol_kinase_cat_dom"/>
</dbReference>
<dbReference type="PANTHER" id="PTHR12358">
    <property type="entry name" value="SPHINGOSINE KINASE"/>
    <property type="match status" value="1"/>
</dbReference>
<dbReference type="NCBIfam" id="TIGR00147">
    <property type="entry name" value="YegS/Rv2252/BmrU family lipid kinase"/>
    <property type="match status" value="1"/>
</dbReference>
<dbReference type="Pfam" id="PF19279">
    <property type="entry name" value="YegS_C"/>
    <property type="match status" value="1"/>
</dbReference>
<evidence type="ECO:0000256" key="6">
    <source>
        <dbReference type="ARBA" id="ARBA00022840"/>
    </source>
</evidence>
<keyword evidence="7" id="KW-0443">Lipid metabolism</keyword>
<gene>
    <name evidence="10" type="primary">ytlR</name>
    <name evidence="10" type="ORF">ERS852406_03007</name>
    <name evidence="11" type="ORF">G5B05_13950</name>
</gene>
<proteinExistence type="inferred from homology"/>
<keyword evidence="7" id="KW-0594">Phospholipid biosynthesis</keyword>
<evidence type="ECO:0000256" key="5">
    <source>
        <dbReference type="ARBA" id="ARBA00022777"/>
    </source>
</evidence>
<evidence type="ECO:0000256" key="4">
    <source>
        <dbReference type="ARBA" id="ARBA00022741"/>
    </source>
</evidence>
<dbReference type="SMART" id="SM00046">
    <property type="entry name" value="DAGKc"/>
    <property type="match status" value="1"/>
</dbReference>
<evidence type="ECO:0000256" key="1">
    <source>
        <dbReference type="ARBA" id="ARBA00001946"/>
    </source>
</evidence>
<evidence type="ECO:0000259" key="9">
    <source>
        <dbReference type="PROSITE" id="PS50146"/>
    </source>
</evidence>
<dbReference type="EC" id="2.7.1.-" evidence="10"/>
<evidence type="ECO:0000313" key="13">
    <source>
        <dbReference type="Proteomes" id="UP000768180"/>
    </source>
</evidence>
<sequence length="315" mass="34863">MYHIIVNKKSRSGRGEKLWPVIEGELERRRTEFRVYPTKYHGSARETAARLTAKGVWNPDDVLLAIGGDGTANEAVDGITSLSDVKFGYIPTGSGNDFARGAGIPSDPLQALEAVLKGEEKEINIGTALLGSQKRRFLVSTGIGFDAGICHEALASKIKNTLNRLHLGKLTYVMIALRQLFYLEPFTLDAALENGEHRSFENVLFAVAMNFPYEGGGFCFCPEADGTDDLLDVMVVSNLAKWKVSYLLPMALFGRHTGFPEVHMERCSSLSFQTDRAEPVHLDGESGGHRTEERIGLETERLRLLGDWVKEGMER</sequence>
<name>A0A174IG80_9FIRM</name>
<dbReference type="Pfam" id="PF00781">
    <property type="entry name" value="DAGK_cat"/>
    <property type="match status" value="1"/>
</dbReference>
<keyword evidence="3 10" id="KW-0808">Transferase</keyword>
<dbReference type="InterPro" id="IPR050187">
    <property type="entry name" value="Lipid_Phosphate_FormReg"/>
</dbReference>
<protein>
    <submittedName>
        <fullName evidence="11">Diacylglycerol kinase family lipid kinase</fullName>
    </submittedName>
    <submittedName>
        <fullName evidence="10">Putative lipid kinase YtlR</fullName>
        <ecNumber evidence="10">2.7.1.-</ecNumber>
    </submittedName>
</protein>
<dbReference type="InterPro" id="IPR016064">
    <property type="entry name" value="NAD/diacylglycerol_kinase_sf"/>
</dbReference>
<dbReference type="Proteomes" id="UP000095706">
    <property type="component" value="Unassembled WGS sequence"/>
</dbReference>
<dbReference type="InterPro" id="IPR005218">
    <property type="entry name" value="Diacylglycerol/lipid_kinase"/>
</dbReference>
<dbReference type="GO" id="GO:0008654">
    <property type="term" value="P:phospholipid biosynthetic process"/>
    <property type="evidence" value="ECO:0007669"/>
    <property type="project" value="UniProtKB-KW"/>
</dbReference>
<dbReference type="RefSeq" id="WP_055228514.1">
    <property type="nucleotide sequence ID" value="NZ_CYYV01000017.1"/>
</dbReference>
<feature type="domain" description="DAGKc" evidence="9">
    <location>
        <begin position="1"/>
        <end position="132"/>
    </location>
</feature>
<comment type="similarity">
    <text evidence="2">Belongs to the diacylglycerol/lipid kinase family.</text>
</comment>
<dbReference type="GO" id="GO:0005524">
    <property type="term" value="F:ATP binding"/>
    <property type="evidence" value="ECO:0007669"/>
    <property type="project" value="UniProtKB-KW"/>
</dbReference>
<dbReference type="AlphaFoldDB" id="A0A174IG80"/>
<dbReference type="Proteomes" id="UP000768180">
    <property type="component" value="Unassembled WGS sequence"/>
</dbReference>
<reference evidence="11" key="3">
    <citation type="submission" date="2020-02" db="EMBL/GenBank/DDBJ databases">
        <authorList>
            <person name="Littmann E."/>
            <person name="Sorbara M."/>
        </authorList>
    </citation>
    <scope>NUCLEOTIDE SEQUENCE</scope>
    <source>
        <strain evidence="11">MSK.14.54</strain>
    </source>
</reference>
<evidence type="ECO:0000313" key="11">
    <source>
        <dbReference type="EMBL" id="NSE17474.1"/>
    </source>
</evidence>